<dbReference type="HOGENOM" id="CLU_3362786_0_0_6"/>
<name>K1JE55_9GAMM</name>
<dbReference type="AlphaFoldDB" id="K1JE55"/>
<comment type="caution">
    <text evidence="1">The sequence shown here is derived from an EMBL/GenBank/DDBJ whole genome shotgun (WGS) entry which is preliminary data.</text>
</comment>
<dbReference type="Proteomes" id="UP000005149">
    <property type="component" value="Unassembled WGS sequence"/>
</dbReference>
<evidence type="ECO:0000313" key="2">
    <source>
        <dbReference type="Proteomes" id="UP000005149"/>
    </source>
</evidence>
<reference evidence="1 2" key="1">
    <citation type="submission" date="2012-06" db="EMBL/GenBank/DDBJ databases">
        <title>The Genome Sequence of Aeromonas hydrophila SSU.</title>
        <authorList>
            <consortium name="The Broad Institute Genome Sequencing Platform"/>
            <person name="Earl A."/>
            <person name="Ward D."/>
            <person name="Feldgarden M."/>
            <person name="Gevers D."/>
            <person name="Chopra A."/>
            <person name="Walker B."/>
            <person name="Young S.K."/>
            <person name="Zeng Q."/>
            <person name="Gargeya S."/>
            <person name="Fitzgerald M."/>
            <person name="Haas B."/>
            <person name="Abouelleil A."/>
            <person name="Alvarado L."/>
            <person name="Arachchi H.M."/>
            <person name="Berlin A.M."/>
            <person name="Chapman S.B."/>
            <person name="Goldberg J."/>
            <person name="Griggs A."/>
            <person name="Gujja S."/>
            <person name="Hansen M."/>
            <person name="Howarth C."/>
            <person name="Imamovic A."/>
            <person name="Larimer J."/>
            <person name="McCowan C."/>
            <person name="Montmayeur A."/>
            <person name="Murphy C."/>
            <person name="Neiman D."/>
            <person name="Pearson M."/>
            <person name="Priest M."/>
            <person name="Roberts A."/>
            <person name="Saif S."/>
            <person name="Shea T."/>
            <person name="Sisk P."/>
            <person name="Sykes S."/>
            <person name="Wortman J."/>
            <person name="Nusbaum C."/>
            <person name="Birren B."/>
        </authorList>
    </citation>
    <scope>NUCLEOTIDE SEQUENCE [LARGE SCALE GENOMIC DNA]</scope>
    <source>
        <strain evidence="1 2">SSU</strain>
    </source>
</reference>
<protein>
    <submittedName>
        <fullName evidence="1">Uncharacterized protein</fullName>
    </submittedName>
</protein>
<proteinExistence type="predicted"/>
<keyword evidence="2" id="KW-1185">Reference proteome</keyword>
<evidence type="ECO:0000313" key="1">
    <source>
        <dbReference type="EMBL" id="EKB29900.1"/>
    </source>
</evidence>
<gene>
    <name evidence="1" type="ORF">HMPREF1171_00191</name>
</gene>
<dbReference type="EMBL" id="AGWR01000003">
    <property type="protein sequence ID" value="EKB29900.1"/>
    <property type="molecule type" value="Genomic_DNA"/>
</dbReference>
<accession>K1JE55</accession>
<sequence>MTVVFPVVPVSLLGLCPIGNLSDRDFFATLLLTNQ</sequence>
<organism evidence="1 2">
    <name type="scientific">Aeromonas dhakensis</name>
    <dbReference type="NCBI Taxonomy" id="196024"/>
    <lineage>
        <taxon>Bacteria</taxon>
        <taxon>Pseudomonadati</taxon>
        <taxon>Pseudomonadota</taxon>
        <taxon>Gammaproteobacteria</taxon>
        <taxon>Aeromonadales</taxon>
        <taxon>Aeromonadaceae</taxon>
        <taxon>Aeromonas</taxon>
    </lineage>
</organism>